<evidence type="ECO:0000256" key="1">
    <source>
        <dbReference type="ARBA" id="ARBA00004651"/>
    </source>
</evidence>
<accession>A0ABS7CK22</accession>
<keyword evidence="2" id="KW-0813">Transport</keyword>
<protein>
    <submittedName>
        <fullName evidence="8">Sugar ABC transporter permease</fullName>
    </submittedName>
</protein>
<evidence type="ECO:0000313" key="9">
    <source>
        <dbReference type="Proteomes" id="UP001519887"/>
    </source>
</evidence>
<evidence type="ECO:0000256" key="7">
    <source>
        <dbReference type="SAM" id="Phobius"/>
    </source>
</evidence>
<evidence type="ECO:0000256" key="3">
    <source>
        <dbReference type="ARBA" id="ARBA00022475"/>
    </source>
</evidence>
<dbReference type="PANTHER" id="PTHR30193">
    <property type="entry name" value="ABC TRANSPORTER PERMEASE PROTEIN"/>
    <property type="match status" value="1"/>
</dbReference>
<organism evidence="8 9">
    <name type="scientific">Paenibacillus sepulcri</name>
    <dbReference type="NCBI Taxonomy" id="359917"/>
    <lineage>
        <taxon>Bacteria</taxon>
        <taxon>Bacillati</taxon>
        <taxon>Bacillota</taxon>
        <taxon>Bacilli</taxon>
        <taxon>Bacillales</taxon>
        <taxon>Paenibacillaceae</taxon>
        <taxon>Paenibacillus</taxon>
    </lineage>
</organism>
<dbReference type="Proteomes" id="UP001519887">
    <property type="component" value="Unassembled WGS sequence"/>
</dbReference>
<feature type="transmembrane region" description="Helical" evidence="7">
    <location>
        <begin position="30"/>
        <end position="52"/>
    </location>
</feature>
<dbReference type="InterPro" id="IPR035906">
    <property type="entry name" value="MetI-like_sf"/>
</dbReference>
<keyword evidence="3" id="KW-1003">Cell membrane</keyword>
<dbReference type="SUPFAM" id="SSF161098">
    <property type="entry name" value="MetI-like"/>
    <property type="match status" value="1"/>
</dbReference>
<dbReference type="EMBL" id="JAHZIK010002827">
    <property type="protein sequence ID" value="MBW7461288.1"/>
    <property type="molecule type" value="Genomic_DNA"/>
</dbReference>
<name>A0ABS7CK22_9BACL</name>
<keyword evidence="4 7" id="KW-0812">Transmembrane</keyword>
<dbReference type="PANTHER" id="PTHR30193:SF37">
    <property type="entry name" value="INNER MEMBRANE ABC TRANSPORTER PERMEASE PROTEIN YCJO"/>
    <property type="match status" value="1"/>
</dbReference>
<proteinExistence type="predicted"/>
<comment type="caution">
    <text evidence="8">The sequence shown here is derived from an EMBL/GenBank/DDBJ whole genome shotgun (WGS) entry which is preliminary data.</text>
</comment>
<evidence type="ECO:0000256" key="6">
    <source>
        <dbReference type="ARBA" id="ARBA00023136"/>
    </source>
</evidence>
<reference evidence="8 9" key="1">
    <citation type="submission" date="2021-07" db="EMBL/GenBank/DDBJ databases">
        <title>Paenibacillus radiodurans sp. nov., isolated from the southeastern edge of Tengger Desert.</title>
        <authorList>
            <person name="Zhang G."/>
        </authorList>
    </citation>
    <scope>NUCLEOTIDE SEQUENCE [LARGE SCALE GENOMIC DNA]</scope>
    <source>
        <strain evidence="8 9">CCM 7311</strain>
    </source>
</reference>
<evidence type="ECO:0000313" key="8">
    <source>
        <dbReference type="EMBL" id="MBW7461288.1"/>
    </source>
</evidence>
<evidence type="ECO:0000256" key="5">
    <source>
        <dbReference type="ARBA" id="ARBA00022989"/>
    </source>
</evidence>
<keyword evidence="6 7" id="KW-0472">Membrane</keyword>
<evidence type="ECO:0000256" key="4">
    <source>
        <dbReference type="ARBA" id="ARBA00022692"/>
    </source>
</evidence>
<keyword evidence="5 7" id="KW-1133">Transmembrane helix</keyword>
<dbReference type="InterPro" id="IPR051393">
    <property type="entry name" value="ABC_transporter_permease"/>
</dbReference>
<comment type="subcellular location">
    <subcellularLocation>
        <location evidence="1">Cell membrane</location>
        <topology evidence="1">Multi-pass membrane protein</topology>
    </subcellularLocation>
</comment>
<keyword evidence="9" id="KW-1185">Reference proteome</keyword>
<sequence>DPMYIMTGGGPANSTRTLSMLVFDSSFKEFRFGVAGAVSFVMFFIIALITYAQIKMSGRE</sequence>
<evidence type="ECO:0000256" key="2">
    <source>
        <dbReference type="ARBA" id="ARBA00022448"/>
    </source>
</evidence>
<dbReference type="Gene3D" id="1.10.3720.10">
    <property type="entry name" value="MetI-like"/>
    <property type="match status" value="1"/>
</dbReference>
<gene>
    <name evidence="8" type="ORF">K0U00_45250</name>
</gene>
<feature type="non-terminal residue" evidence="8">
    <location>
        <position position="1"/>
    </location>
</feature>